<keyword evidence="2" id="KW-1185">Reference proteome</keyword>
<protein>
    <submittedName>
        <fullName evidence="1">Uncharacterized protein</fullName>
    </submittedName>
</protein>
<evidence type="ECO:0000313" key="1">
    <source>
        <dbReference type="EMBL" id="KAK7324938.1"/>
    </source>
</evidence>
<dbReference type="EMBL" id="JAYMYQ010000006">
    <property type="protein sequence ID" value="KAK7324938.1"/>
    <property type="molecule type" value="Genomic_DNA"/>
</dbReference>
<name>A0AAN9L0T2_CANGL</name>
<dbReference type="AlphaFoldDB" id="A0AAN9L0T2"/>
<dbReference type="Proteomes" id="UP001367508">
    <property type="component" value="Unassembled WGS sequence"/>
</dbReference>
<evidence type="ECO:0000313" key="2">
    <source>
        <dbReference type="Proteomes" id="UP001367508"/>
    </source>
</evidence>
<gene>
    <name evidence="1" type="ORF">VNO77_28904</name>
</gene>
<sequence length="91" mass="10282">MTGRHVGYQAQTAQTITWMSSVLYPCEYHVLPELDSLGNRTDKLCCNPVPQPPVLLIQFNRQIKSLKIISITQNSKRKFAKPPIGPKIYVA</sequence>
<organism evidence="1 2">
    <name type="scientific">Canavalia gladiata</name>
    <name type="common">Sword bean</name>
    <name type="synonym">Dolichos gladiatus</name>
    <dbReference type="NCBI Taxonomy" id="3824"/>
    <lineage>
        <taxon>Eukaryota</taxon>
        <taxon>Viridiplantae</taxon>
        <taxon>Streptophyta</taxon>
        <taxon>Embryophyta</taxon>
        <taxon>Tracheophyta</taxon>
        <taxon>Spermatophyta</taxon>
        <taxon>Magnoliopsida</taxon>
        <taxon>eudicotyledons</taxon>
        <taxon>Gunneridae</taxon>
        <taxon>Pentapetalae</taxon>
        <taxon>rosids</taxon>
        <taxon>fabids</taxon>
        <taxon>Fabales</taxon>
        <taxon>Fabaceae</taxon>
        <taxon>Papilionoideae</taxon>
        <taxon>50 kb inversion clade</taxon>
        <taxon>NPAAA clade</taxon>
        <taxon>indigoferoid/millettioid clade</taxon>
        <taxon>Phaseoleae</taxon>
        <taxon>Canavalia</taxon>
    </lineage>
</organism>
<comment type="caution">
    <text evidence="1">The sequence shown here is derived from an EMBL/GenBank/DDBJ whole genome shotgun (WGS) entry which is preliminary data.</text>
</comment>
<accession>A0AAN9L0T2</accession>
<proteinExistence type="predicted"/>
<reference evidence="1 2" key="1">
    <citation type="submission" date="2024-01" db="EMBL/GenBank/DDBJ databases">
        <title>The genomes of 5 underutilized Papilionoideae crops provide insights into root nodulation and disease resistanc.</title>
        <authorList>
            <person name="Jiang F."/>
        </authorList>
    </citation>
    <scope>NUCLEOTIDE SEQUENCE [LARGE SCALE GENOMIC DNA]</scope>
    <source>
        <strain evidence="1">LVBAO_FW01</strain>
        <tissue evidence="1">Leaves</tissue>
    </source>
</reference>